<dbReference type="InterPro" id="IPR042183">
    <property type="entry name" value="MmgE/PrpD_sf_1"/>
</dbReference>
<dbReference type="Proteomes" id="UP000706333">
    <property type="component" value="Unassembled WGS sequence"/>
</dbReference>
<dbReference type="InterPro" id="IPR045337">
    <property type="entry name" value="MmgE_PrpD_C"/>
</dbReference>
<dbReference type="EMBL" id="NHSD01000127">
    <property type="protein sequence ID" value="MBK5926434.1"/>
    <property type="molecule type" value="Genomic_DNA"/>
</dbReference>
<dbReference type="SUPFAM" id="SSF103378">
    <property type="entry name" value="2-methylcitrate dehydratase PrpD"/>
    <property type="match status" value="1"/>
</dbReference>
<dbReference type="InterPro" id="IPR005656">
    <property type="entry name" value="MmgE_PrpD"/>
</dbReference>
<proteinExistence type="inferred from homology"/>
<dbReference type="AlphaFoldDB" id="A0A934THQ8"/>
<dbReference type="InterPro" id="IPR042188">
    <property type="entry name" value="MmgE/PrpD_sf_2"/>
</dbReference>
<dbReference type="GO" id="GO:0016829">
    <property type="term" value="F:lyase activity"/>
    <property type="evidence" value="ECO:0007669"/>
    <property type="project" value="InterPro"/>
</dbReference>
<accession>A0A934THQ8</accession>
<keyword evidence="5" id="KW-1185">Reference proteome</keyword>
<evidence type="ECO:0000313" key="4">
    <source>
        <dbReference type="EMBL" id="MBK5926434.1"/>
    </source>
</evidence>
<reference evidence="4" key="1">
    <citation type="submission" date="2017-05" db="EMBL/GenBank/DDBJ databases">
        <authorList>
            <person name="Imhoff J.F."/>
            <person name="Rahn T."/>
            <person name="Kuenzel S."/>
            <person name="Neulinger S.C."/>
        </authorList>
    </citation>
    <scope>NUCLEOTIDE SEQUENCE</scope>
    <source>
        <strain evidence="4">LMG 28126</strain>
    </source>
</reference>
<name>A0A934THQ8_9RHOB</name>
<comment type="similarity">
    <text evidence="1">Belongs to the PrpD family.</text>
</comment>
<feature type="domain" description="MmgE/PrpD N-terminal" evidence="2">
    <location>
        <begin position="5"/>
        <end position="242"/>
    </location>
</feature>
<sequence>MHAIEDLAGFAADHPRGALPVAVRDAIRDLVTDLLGAAAAGLHTPLATAARGAAPALHGPGPCGVWFTGMGLSVAGAAMANAAAASALDIDDGHRGAAGHPGAGVIPAALAVGQALGSDDAAILDAIALGYDVALRVGASRPTGSFDTYASGRWVGYGVAVAAGRLLELDAGAMAHAMAIAGAEGPISFATGSSAYQGSTVKEAIPPAVVAGLTGAFRARAGATGPLDLLDRDDRFARVRLTGGLGADWALLHCYLKPYACCRYMHAAVDAIAALRQPGRPVVSLAIETFPQGLRLSNARRPATLEAGQYSYYFSCALAALHGVTALQPVDPAWLHDADVLALAERITLSAHADFADAFPVGTPCRVIVDHGDGPRALTVHHPLGDVANPMSRAQITDKFRRIAAANVPAARRDAVLAALDGLTADGFAPLLAALKHDTTDTMTQQGGTTDALLV</sequence>
<dbReference type="Pfam" id="PF03972">
    <property type="entry name" value="MmgE_PrpD_N"/>
    <property type="match status" value="1"/>
</dbReference>
<dbReference type="PANTHER" id="PTHR16943">
    <property type="entry name" value="2-METHYLCITRATE DEHYDRATASE-RELATED"/>
    <property type="match status" value="1"/>
</dbReference>
<comment type="caution">
    <text evidence="4">The sequence shown here is derived from an EMBL/GenBank/DDBJ whole genome shotgun (WGS) entry which is preliminary data.</text>
</comment>
<dbReference type="InterPro" id="IPR036148">
    <property type="entry name" value="MmgE/PrpD_sf"/>
</dbReference>
<dbReference type="InterPro" id="IPR045336">
    <property type="entry name" value="MmgE_PrpD_N"/>
</dbReference>
<evidence type="ECO:0000259" key="2">
    <source>
        <dbReference type="Pfam" id="PF03972"/>
    </source>
</evidence>
<reference evidence="4" key="2">
    <citation type="journal article" date="2020" name="Microorganisms">
        <title>Osmotic Adaptation and Compatible Solute Biosynthesis of Phototrophic Bacteria as Revealed from Genome Analyses.</title>
        <authorList>
            <person name="Imhoff J.F."/>
            <person name="Rahn T."/>
            <person name="Kunzel S."/>
            <person name="Keller A."/>
            <person name="Neulinger S.C."/>
        </authorList>
    </citation>
    <scope>NUCLEOTIDE SEQUENCE</scope>
    <source>
        <strain evidence="4">LMG 28126</strain>
    </source>
</reference>
<gene>
    <name evidence="4" type="ORF">CCR87_03530</name>
</gene>
<evidence type="ECO:0000313" key="5">
    <source>
        <dbReference type="Proteomes" id="UP000706333"/>
    </source>
</evidence>
<evidence type="ECO:0000259" key="3">
    <source>
        <dbReference type="Pfam" id="PF19305"/>
    </source>
</evidence>
<dbReference type="Gene3D" id="3.30.1330.120">
    <property type="entry name" value="2-methylcitrate dehydratase PrpD"/>
    <property type="match status" value="1"/>
</dbReference>
<organism evidence="4 5">
    <name type="scientific">Rhodobaculum claviforme</name>
    <dbReference type="NCBI Taxonomy" id="1549854"/>
    <lineage>
        <taxon>Bacteria</taxon>
        <taxon>Pseudomonadati</taxon>
        <taxon>Pseudomonadota</taxon>
        <taxon>Alphaproteobacteria</taxon>
        <taxon>Rhodobacterales</taxon>
        <taxon>Paracoccaceae</taxon>
        <taxon>Rhodobaculum</taxon>
    </lineage>
</organism>
<protein>
    <submittedName>
        <fullName evidence="4">MmgE/PrpD family protein</fullName>
    </submittedName>
</protein>
<dbReference type="Gene3D" id="1.10.4100.10">
    <property type="entry name" value="2-methylcitrate dehydratase PrpD"/>
    <property type="match status" value="1"/>
</dbReference>
<dbReference type="Pfam" id="PF19305">
    <property type="entry name" value="MmgE_PrpD_C"/>
    <property type="match status" value="1"/>
</dbReference>
<feature type="domain" description="MmgE/PrpD C-terminal" evidence="3">
    <location>
        <begin position="259"/>
        <end position="417"/>
    </location>
</feature>
<evidence type="ECO:0000256" key="1">
    <source>
        <dbReference type="ARBA" id="ARBA00006174"/>
    </source>
</evidence>
<dbReference type="PANTHER" id="PTHR16943:SF8">
    <property type="entry name" value="2-METHYLCITRATE DEHYDRATASE"/>
    <property type="match status" value="1"/>
</dbReference>